<dbReference type="GO" id="GO:0046872">
    <property type="term" value="F:metal ion binding"/>
    <property type="evidence" value="ECO:0007669"/>
    <property type="project" value="UniProtKB-KW"/>
</dbReference>
<accession>A0A8E0RPH6</accession>
<evidence type="ECO:0000313" key="16">
    <source>
        <dbReference type="Proteomes" id="UP000728185"/>
    </source>
</evidence>
<keyword evidence="7" id="KW-0479">Metal-binding</keyword>
<keyword evidence="6" id="KW-0645">Protease</keyword>
<comment type="similarity">
    <text evidence="3">Belongs to the peptidase M67A family. CSN5 subfamily.</text>
</comment>
<dbReference type="GO" id="GO:0005737">
    <property type="term" value="C:cytoplasm"/>
    <property type="evidence" value="ECO:0007669"/>
    <property type="project" value="UniProtKB-SubCell"/>
</dbReference>
<keyword evidence="9" id="KW-0378">Hydrolase</keyword>
<evidence type="ECO:0000256" key="6">
    <source>
        <dbReference type="ARBA" id="ARBA00022670"/>
    </source>
</evidence>
<keyword evidence="10" id="KW-0862">Zinc</keyword>
<feature type="compositionally biased region" description="Polar residues" evidence="13">
    <location>
        <begin position="8"/>
        <end position="19"/>
    </location>
</feature>
<dbReference type="GO" id="GO:0008180">
    <property type="term" value="C:COP9 signalosome"/>
    <property type="evidence" value="ECO:0007669"/>
    <property type="project" value="UniProtKB-KW"/>
</dbReference>
<comment type="caution">
    <text evidence="15">The sequence shown here is derived from an EMBL/GenBank/DDBJ whole genome shotgun (WGS) entry which is preliminary data.</text>
</comment>
<evidence type="ECO:0000256" key="1">
    <source>
        <dbReference type="ARBA" id="ARBA00004123"/>
    </source>
</evidence>
<dbReference type="InterPro" id="IPR037518">
    <property type="entry name" value="MPN"/>
</dbReference>
<dbReference type="InterPro" id="IPR000555">
    <property type="entry name" value="JAMM/MPN+_dom"/>
</dbReference>
<dbReference type="CDD" id="cd08069">
    <property type="entry name" value="MPN_RPN11_CSN5"/>
    <property type="match status" value="1"/>
</dbReference>
<evidence type="ECO:0000256" key="5">
    <source>
        <dbReference type="ARBA" id="ARBA00022490"/>
    </source>
</evidence>
<dbReference type="InterPro" id="IPR050242">
    <property type="entry name" value="JAMM_MPN+_peptidase_M67A"/>
</dbReference>
<name>A0A8E0RPH6_9TREM</name>
<evidence type="ECO:0000256" key="3">
    <source>
        <dbReference type="ARBA" id="ARBA00006008"/>
    </source>
</evidence>
<dbReference type="Gene3D" id="3.40.140.10">
    <property type="entry name" value="Cytidine Deaminase, domain 2"/>
    <property type="match status" value="2"/>
</dbReference>
<evidence type="ECO:0000256" key="2">
    <source>
        <dbReference type="ARBA" id="ARBA00004496"/>
    </source>
</evidence>
<dbReference type="PROSITE" id="PS50249">
    <property type="entry name" value="MPN"/>
    <property type="match status" value="1"/>
</dbReference>
<evidence type="ECO:0000256" key="13">
    <source>
        <dbReference type="SAM" id="MobiDB-lite"/>
    </source>
</evidence>
<dbReference type="Pfam" id="PF01398">
    <property type="entry name" value="JAB"/>
    <property type="match status" value="1"/>
</dbReference>
<evidence type="ECO:0000313" key="15">
    <source>
        <dbReference type="EMBL" id="KAA0189712.1"/>
    </source>
</evidence>
<dbReference type="SUPFAM" id="SSF102712">
    <property type="entry name" value="JAB1/MPN domain"/>
    <property type="match status" value="1"/>
</dbReference>
<comment type="subcellular location">
    <subcellularLocation>
        <location evidence="2">Cytoplasm</location>
    </subcellularLocation>
    <subcellularLocation>
        <location evidence="1">Nucleus</location>
    </subcellularLocation>
</comment>
<keyword evidence="8" id="KW-0736">Signalosome</keyword>
<feature type="region of interest" description="Disordered" evidence="13">
    <location>
        <begin position="1"/>
        <end position="20"/>
    </location>
</feature>
<evidence type="ECO:0000256" key="11">
    <source>
        <dbReference type="ARBA" id="ARBA00023049"/>
    </source>
</evidence>
<gene>
    <name evidence="15" type="ORF">FBUS_03130</name>
</gene>
<keyword evidence="16" id="KW-1185">Reference proteome</keyword>
<dbReference type="PANTHER" id="PTHR10410">
    <property type="entry name" value="EUKARYOTIC TRANSLATION INITIATION FACTOR 3 -RELATED"/>
    <property type="match status" value="1"/>
</dbReference>
<evidence type="ECO:0000256" key="7">
    <source>
        <dbReference type="ARBA" id="ARBA00022723"/>
    </source>
</evidence>
<dbReference type="Proteomes" id="UP000728185">
    <property type="component" value="Unassembled WGS sequence"/>
</dbReference>
<evidence type="ECO:0000256" key="8">
    <source>
        <dbReference type="ARBA" id="ARBA00022790"/>
    </source>
</evidence>
<dbReference type="SMART" id="SM00232">
    <property type="entry name" value="JAB_MPN"/>
    <property type="match status" value="1"/>
</dbReference>
<dbReference type="EMBL" id="LUCM01007566">
    <property type="protein sequence ID" value="KAA0189712.1"/>
    <property type="molecule type" value="Genomic_DNA"/>
</dbReference>
<protein>
    <recommendedName>
        <fullName evidence="4">COP9 signalosome complex subunit 5</fullName>
    </recommendedName>
</protein>
<keyword evidence="12" id="KW-0539">Nucleus</keyword>
<dbReference type="GO" id="GO:0008237">
    <property type="term" value="F:metallopeptidase activity"/>
    <property type="evidence" value="ECO:0007669"/>
    <property type="project" value="UniProtKB-KW"/>
</dbReference>
<feature type="domain" description="MPN" evidence="14">
    <location>
        <begin position="21"/>
        <end position="189"/>
    </location>
</feature>
<dbReference type="GO" id="GO:0006508">
    <property type="term" value="P:proteolysis"/>
    <property type="evidence" value="ECO:0007669"/>
    <property type="project" value="UniProtKB-KW"/>
</dbReference>
<evidence type="ECO:0000256" key="12">
    <source>
        <dbReference type="ARBA" id="ARBA00023242"/>
    </source>
</evidence>
<dbReference type="Pfam" id="PF18323">
    <property type="entry name" value="CSN5_C"/>
    <property type="match status" value="1"/>
</dbReference>
<evidence type="ECO:0000259" key="14">
    <source>
        <dbReference type="PROSITE" id="PS50249"/>
    </source>
</evidence>
<organism evidence="15 16">
    <name type="scientific">Fasciolopsis buskii</name>
    <dbReference type="NCBI Taxonomy" id="27845"/>
    <lineage>
        <taxon>Eukaryota</taxon>
        <taxon>Metazoa</taxon>
        <taxon>Spiralia</taxon>
        <taxon>Lophotrochozoa</taxon>
        <taxon>Platyhelminthes</taxon>
        <taxon>Trematoda</taxon>
        <taxon>Digenea</taxon>
        <taxon>Plagiorchiida</taxon>
        <taxon>Echinostomata</taxon>
        <taxon>Echinostomatoidea</taxon>
        <taxon>Fasciolidae</taxon>
        <taxon>Fasciolopsis</taxon>
    </lineage>
</organism>
<reference evidence="15" key="1">
    <citation type="submission" date="2019-05" db="EMBL/GenBank/DDBJ databases">
        <title>Annotation for the trematode Fasciolopsis buski.</title>
        <authorList>
            <person name="Choi Y.-J."/>
        </authorList>
    </citation>
    <scope>NUCLEOTIDE SEQUENCE</scope>
    <source>
        <strain evidence="15">HT</strain>
        <tissue evidence="15">Whole worm</tissue>
    </source>
</reference>
<dbReference type="InterPro" id="IPR040961">
    <property type="entry name" value="CSN5_C"/>
</dbReference>
<evidence type="ECO:0000256" key="4">
    <source>
        <dbReference type="ARBA" id="ARBA00014880"/>
    </source>
</evidence>
<proteinExistence type="inferred from homology"/>
<dbReference type="OrthoDB" id="10266268at2759"/>
<evidence type="ECO:0000256" key="9">
    <source>
        <dbReference type="ARBA" id="ARBA00022801"/>
    </source>
</evidence>
<keyword evidence="5" id="KW-0963">Cytoplasm</keyword>
<keyword evidence="11" id="KW-0482">Metalloprotease</keyword>
<dbReference type="FunFam" id="3.40.140.10:FF:000203">
    <property type="entry name" value="COP9 signalosome complex subunit 5"/>
    <property type="match status" value="1"/>
</dbReference>
<evidence type="ECO:0000256" key="10">
    <source>
        <dbReference type="ARBA" id="ARBA00022833"/>
    </source>
</evidence>
<sequence>METEDVGETSNESASSTVVKNDIHSKPTASVPLNACAGAQTSWEAENNIETILGPVDEYFKYDVKAHQSIVNAKPWEKDPHYFKYIKISAVALLKMLIHARSGGNIEAEAYEYMTTYKEVVARVGRTENVLGWYHSHPGYGCWLSGIDVTTQLMNQKYQEPFVAIVIDPIRTISSGKVNLGAFRTYPTGYRPPDESPSEYQSIPMDKIEDFGVHCKQYYALEVSHFKSVLDKRLLDLLWNKYWVNTLSSVSILAQPDYLADLTKDLAEKVEHACSSVLRMNWDSDRLEDRLAKCSKDATKLATEQLHALMGQLIKDSIFNRV</sequence>
<dbReference type="AlphaFoldDB" id="A0A8E0RPH6"/>